<dbReference type="WBParaSite" id="GPUH_0002237601-mRNA-1">
    <property type="protein sequence ID" value="GPUH_0002237601-mRNA-1"/>
    <property type="gene ID" value="GPUH_0002237601"/>
</dbReference>
<keyword evidence="2" id="KW-1185">Reference proteome</keyword>
<dbReference type="InterPro" id="IPR050281">
    <property type="entry name" value="Flavin_monoamine_oxidase"/>
</dbReference>
<reference evidence="3" key="1">
    <citation type="submission" date="2016-06" db="UniProtKB">
        <authorList>
            <consortium name="WormBaseParasite"/>
        </authorList>
    </citation>
    <scope>IDENTIFICATION</scope>
</reference>
<dbReference type="EMBL" id="UYRT01094872">
    <property type="protein sequence ID" value="VDN39871.1"/>
    <property type="molecule type" value="Genomic_DNA"/>
</dbReference>
<evidence type="ECO:0000313" key="3">
    <source>
        <dbReference type="WBParaSite" id="GPUH_0002237601-mRNA-1"/>
    </source>
</evidence>
<sequence length="206" mass="22928">MSLFLVIFQDDWSLGVAVGSGAQLITGIINNPIVLMCEQVGVVYRALTDECPLLDAGTGKRASAICDRAVDEHFNCLLDCLAEWKHNVKIGDKSLYAFVLLTQRGAQRIDRGVVCEDRGRKYKGILQKLAECSSISEDERMFQWQIGNVEFSCGSKLNDVSARNWDQNEAVAQFAGAHAFLTDGTSELIRRLAEGTDIRCNHEVWR</sequence>
<dbReference type="Proteomes" id="UP000271098">
    <property type="component" value="Unassembled WGS sequence"/>
</dbReference>
<dbReference type="InterPro" id="IPR036188">
    <property type="entry name" value="FAD/NAD-bd_sf"/>
</dbReference>
<accession>A0A183EN08</accession>
<dbReference type="PANTHER" id="PTHR10742:SF410">
    <property type="entry name" value="LYSINE-SPECIFIC HISTONE DEMETHYLASE 2"/>
    <property type="match status" value="1"/>
</dbReference>
<dbReference type="OrthoDB" id="2219495at2759"/>
<reference evidence="1 2" key="2">
    <citation type="submission" date="2018-11" db="EMBL/GenBank/DDBJ databases">
        <authorList>
            <consortium name="Pathogen Informatics"/>
        </authorList>
    </citation>
    <scope>NUCLEOTIDE SEQUENCE [LARGE SCALE GENOMIC DNA]</scope>
</reference>
<evidence type="ECO:0000313" key="2">
    <source>
        <dbReference type="Proteomes" id="UP000271098"/>
    </source>
</evidence>
<gene>
    <name evidence="1" type="ORF">GPUH_LOCUS22349</name>
</gene>
<name>A0A183EN08_9BILA</name>
<protein>
    <submittedName>
        <fullName evidence="3">Amino_oxidase domain-containing protein</fullName>
    </submittedName>
</protein>
<evidence type="ECO:0000313" key="1">
    <source>
        <dbReference type="EMBL" id="VDN39871.1"/>
    </source>
</evidence>
<dbReference type="SUPFAM" id="SSF51905">
    <property type="entry name" value="FAD/NAD(P)-binding domain"/>
    <property type="match status" value="1"/>
</dbReference>
<dbReference type="AlphaFoldDB" id="A0A183EN08"/>
<dbReference type="GO" id="GO:0016491">
    <property type="term" value="F:oxidoreductase activity"/>
    <property type="evidence" value="ECO:0007669"/>
    <property type="project" value="TreeGrafter"/>
</dbReference>
<organism evidence="3">
    <name type="scientific">Gongylonema pulchrum</name>
    <dbReference type="NCBI Taxonomy" id="637853"/>
    <lineage>
        <taxon>Eukaryota</taxon>
        <taxon>Metazoa</taxon>
        <taxon>Ecdysozoa</taxon>
        <taxon>Nematoda</taxon>
        <taxon>Chromadorea</taxon>
        <taxon>Rhabditida</taxon>
        <taxon>Spirurina</taxon>
        <taxon>Spiruromorpha</taxon>
        <taxon>Spiruroidea</taxon>
        <taxon>Gongylonematidae</taxon>
        <taxon>Gongylonema</taxon>
    </lineage>
</organism>
<dbReference type="PANTHER" id="PTHR10742">
    <property type="entry name" value="FLAVIN MONOAMINE OXIDASE"/>
    <property type="match status" value="1"/>
</dbReference>
<proteinExistence type="predicted"/>